<name>A0ABX9KIA5_9FUSO</name>
<dbReference type="EMBL" id="QUAJ01000007">
    <property type="protein sequence ID" value="REI41893.1"/>
    <property type="molecule type" value="Genomic_DNA"/>
</dbReference>
<proteinExistence type="inferred from homology"/>
<keyword evidence="3" id="KW-0067">ATP-binding</keyword>
<comment type="similarity">
    <text evidence="1">Belongs to the TrbE/VirB4 family.</text>
</comment>
<dbReference type="Gene3D" id="3.40.50.300">
    <property type="entry name" value="P-loop containing nucleotide triphosphate hydrolases"/>
    <property type="match status" value="2"/>
</dbReference>
<dbReference type="InterPro" id="IPR003593">
    <property type="entry name" value="AAA+_ATPase"/>
</dbReference>
<dbReference type="Pfam" id="PF03135">
    <property type="entry name" value="CagE_TrbE_VirB"/>
    <property type="match status" value="2"/>
</dbReference>
<reference evidence="5 6" key="1">
    <citation type="submission" date="2018-08" db="EMBL/GenBank/DDBJ databases">
        <title>Draft genome sequence of Psychrilyobacter sp. strain SD5 isolated from Black Sea water.</title>
        <authorList>
            <person name="Yadav S."/>
            <person name="Villanueva L."/>
            <person name="Damste J.S.S."/>
        </authorList>
    </citation>
    <scope>NUCLEOTIDE SEQUENCE [LARGE SCALE GENOMIC DNA]</scope>
    <source>
        <strain evidence="5 6">SD5</strain>
    </source>
</reference>
<comment type="caution">
    <text evidence="5">The sequence shown here is derived from an EMBL/GenBank/DDBJ whole genome shotgun (WGS) entry which is preliminary data.</text>
</comment>
<dbReference type="RefSeq" id="WP_114641889.1">
    <property type="nucleotide sequence ID" value="NZ_JAACIO010000006.1"/>
</dbReference>
<keyword evidence="6" id="KW-1185">Reference proteome</keyword>
<dbReference type="CDD" id="cd01127">
    <property type="entry name" value="TrwB_TraG_TraD_VirD4"/>
    <property type="match status" value="1"/>
</dbReference>
<dbReference type="SUPFAM" id="SSF52540">
    <property type="entry name" value="P-loop containing nucleoside triphosphate hydrolases"/>
    <property type="match status" value="1"/>
</dbReference>
<dbReference type="InterPro" id="IPR018145">
    <property type="entry name" value="CagE_TrbE_VirB_cntrl_dom"/>
</dbReference>
<keyword evidence="2" id="KW-0547">Nucleotide-binding</keyword>
<dbReference type="PANTHER" id="PTHR30121">
    <property type="entry name" value="UNCHARACTERIZED PROTEIN YJGR-RELATED"/>
    <property type="match status" value="1"/>
</dbReference>
<evidence type="ECO:0000256" key="1">
    <source>
        <dbReference type="ARBA" id="ARBA00006512"/>
    </source>
</evidence>
<evidence type="ECO:0000313" key="5">
    <source>
        <dbReference type="EMBL" id="REI41893.1"/>
    </source>
</evidence>
<dbReference type="InterPro" id="IPR043964">
    <property type="entry name" value="P-loop_TraG"/>
</dbReference>
<dbReference type="InterPro" id="IPR051162">
    <property type="entry name" value="T4SS_component"/>
</dbReference>
<evidence type="ECO:0000259" key="4">
    <source>
        <dbReference type="SMART" id="SM00382"/>
    </source>
</evidence>
<sequence length="819" mass="95497">MIFKEYLNEDKLFNYIPWGYLINLDVEEDEKNNQLGLMLNKDGTLQVIIKYRGQDLDSSLDDTVDLISYKINELMKRLGNEYSFYIEARRKKSKIYESHIDKINKIPLYLMESKRKESFESGNHYESEYYFTIVYSPPKDNSQKISDLYITKNKDDVKEIIAKKYLDDFVSKISFFFSEFSTYFVEAKLLNQQELLTYLHSTISKQNIDMTVPTLETPIDSYLYDTELIGGLEPRLEDEYLKVISINSFPDTSYSCILDSLNRLPINYRWVTRFIPIEKEEALKTLNSQYKKWFGGRKSFFQLIQETFTGRETEHNINRDSLSKAEEVQEEKELIQGEYASLGYYTNVLILQNKDIQLLEEDSNLIQKVINSIGFTCVEESLNSVEGYLGSLPGNFTYNVRKPLINSIFLSHLLPLSCVWQGEQRNKHLKDTSLIATSTSGSTPFYLNLHQGDVGHTMIIGPTGSGKSVLLNAITNNWFKYEKSKVFTFDKGGSSRVLTKALDGIFYDLGHEENIISFQPLKNIDKDIEFCQEWLENIFIQEKIELIPEKKEHIYKALLDLKETPVELRTISSFATYLQDEELRLAIKPYTNQGIMGKYFDSNNENIDLNNFYTVFEMEKISDNKTAITPILSYLFYRLEQSLDGTPTLIILDECWLFFDNEQFEQKIREWLKVLRKKNASVVFATQELSDIINSNISNTIKNSCKTKILLPDPLARQNIDLYKSFGLNDQEVEILSQATQKKEYYYKSEKGNRLFELDLSQIELSYLATSSEADNKKYQTLENLENKNFNIEWLRYKGIEKSNEIVEKVIKRISEVPK</sequence>
<dbReference type="InterPro" id="IPR027417">
    <property type="entry name" value="P-loop_NTPase"/>
</dbReference>
<accession>A0ABX9KIA5</accession>
<protein>
    <submittedName>
        <fullName evidence="5">Conjugal transfer protein TrbE</fullName>
    </submittedName>
</protein>
<evidence type="ECO:0000313" key="6">
    <source>
        <dbReference type="Proteomes" id="UP000263486"/>
    </source>
</evidence>
<organism evidence="5 6">
    <name type="scientific">Psychrilyobacter piezotolerans</name>
    <dbReference type="NCBI Taxonomy" id="2293438"/>
    <lineage>
        <taxon>Bacteria</taxon>
        <taxon>Fusobacteriati</taxon>
        <taxon>Fusobacteriota</taxon>
        <taxon>Fusobacteriia</taxon>
        <taxon>Fusobacteriales</taxon>
        <taxon>Fusobacteriaceae</taxon>
        <taxon>Psychrilyobacter</taxon>
    </lineage>
</organism>
<dbReference type="Proteomes" id="UP000263486">
    <property type="component" value="Unassembled WGS sequence"/>
</dbReference>
<evidence type="ECO:0000256" key="2">
    <source>
        <dbReference type="ARBA" id="ARBA00022741"/>
    </source>
</evidence>
<dbReference type="SMART" id="SM00382">
    <property type="entry name" value="AAA"/>
    <property type="match status" value="1"/>
</dbReference>
<dbReference type="PANTHER" id="PTHR30121:SF12">
    <property type="entry name" value="TYPE IV SECRETION SYSTEM PROTEIN CAGE"/>
    <property type="match status" value="1"/>
</dbReference>
<feature type="domain" description="AAA+ ATPase" evidence="4">
    <location>
        <begin position="453"/>
        <end position="726"/>
    </location>
</feature>
<dbReference type="Pfam" id="PF19044">
    <property type="entry name" value="P-loop_TraG"/>
    <property type="match status" value="2"/>
</dbReference>
<evidence type="ECO:0000256" key="3">
    <source>
        <dbReference type="ARBA" id="ARBA00022840"/>
    </source>
</evidence>
<gene>
    <name evidence="5" type="ORF">DYH56_05625</name>
</gene>